<dbReference type="Proteomes" id="UP000283644">
    <property type="component" value="Unassembled WGS sequence"/>
</dbReference>
<accession>A0A417Y0X0</accession>
<dbReference type="InterPro" id="IPR011010">
    <property type="entry name" value="DNA_brk_join_enz"/>
</dbReference>
<evidence type="ECO:0000256" key="5">
    <source>
        <dbReference type="PROSITE-ProRule" id="PRU01248"/>
    </source>
</evidence>
<dbReference type="InterPro" id="IPR044068">
    <property type="entry name" value="CB"/>
</dbReference>
<comment type="similarity">
    <text evidence="1">Belongs to the 'phage' integrase family.</text>
</comment>
<keyword evidence="9" id="KW-1185">Reference proteome</keyword>
<reference evidence="8 9" key="1">
    <citation type="submission" date="2018-09" db="EMBL/GenBank/DDBJ databases">
        <title>Genome sequencing of Nocardioides immobilis CCTCC AB 2017083 for comparison to Nocardioides silvaticus.</title>
        <authorList>
            <person name="Li C."/>
            <person name="Wang G."/>
        </authorList>
    </citation>
    <scope>NUCLEOTIDE SEQUENCE [LARGE SCALE GENOMIC DNA]</scope>
    <source>
        <strain evidence="8 9">CCTCC AB 2017083</strain>
    </source>
</reference>
<dbReference type="PANTHER" id="PTHR30349">
    <property type="entry name" value="PHAGE INTEGRASE-RELATED"/>
    <property type="match status" value="1"/>
</dbReference>
<gene>
    <name evidence="8" type="ORF">D0Z08_15185</name>
</gene>
<dbReference type="InterPro" id="IPR010998">
    <property type="entry name" value="Integrase_recombinase_N"/>
</dbReference>
<name>A0A417Y0X0_9ACTN</name>
<dbReference type="GO" id="GO:0006310">
    <property type="term" value="P:DNA recombination"/>
    <property type="evidence" value="ECO:0007669"/>
    <property type="project" value="UniProtKB-KW"/>
</dbReference>
<dbReference type="AlphaFoldDB" id="A0A417Y0X0"/>
<dbReference type="Gene3D" id="1.10.150.130">
    <property type="match status" value="1"/>
</dbReference>
<keyword evidence="4" id="KW-0233">DNA recombination</keyword>
<organism evidence="8 9">
    <name type="scientific">Nocardioides immobilis</name>
    <dbReference type="NCBI Taxonomy" id="2049295"/>
    <lineage>
        <taxon>Bacteria</taxon>
        <taxon>Bacillati</taxon>
        <taxon>Actinomycetota</taxon>
        <taxon>Actinomycetes</taxon>
        <taxon>Propionibacteriales</taxon>
        <taxon>Nocardioidaceae</taxon>
        <taxon>Nocardioides</taxon>
    </lineage>
</organism>
<dbReference type="EMBL" id="QXGH01000018">
    <property type="protein sequence ID" value="RHW26302.1"/>
    <property type="molecule type" value="Genomic_DNA"/>
</dbReference>
<evidence type="ECO:0000256" key="3">
    <source>
        <dbReference type="ARBA" id="ARBA00023125"/>
    </source>
</evidence>
<evidence type="ECO:0000256" key="1">
    <source>
        <dbReference type="ARBA" id="ARBA00008857"/>
    </source>
</evidence>
<keyword evidence="2" id="KW-0229">DNA integration</keyword>
<dbReference type="PROSITE" id="PS51900">
    <property type="entry name" value="CB"/>
    <property type="match status" value="1"/>
</dbReference>
<dbReference type="PANTHER" id="PTHR30349:SF64">
    <property type="entry name" value="PROPHAGE INTEGRASE INTD-RELATED"/>
    <property type="match status" value="1"/>
</dbReference>
<dbReference type="Pfam" id="PF14659">
    <property type="entry name" value="Phage_int_SAM_3"/>
    <property type="match status" value="1"/>
</dbReference>
<keyword evidence="3 5" id="KW-0238">DNA-binding</keyword>
<dbReference type="InterPro" id="IPR050090">
    <property type="entry name" value="Tyrosine_recombinase_XerCD"/>
</dbReference>
<dbReference type="GO" id="GO:0003677">
    <property type="term" value="F:DNA binding"/>
    <property type="evidence" value="ECO:0007669"/>
    <property type="project" value="UniProtKB-UniRule"/>
</dbReference>
<evidence type="ECO:0000313" key="9">
    <source>
        <dbReference type="Proteomes" id="UP000283644"/>
    </source>
</evidence>
<feature type="domain" description="Core-binding (CB)" evidence="7">
    <location>
        <begin position="68"/>
        <end position="148"/>
    </location>
</feature>
<dbReference type="InterPro" id="IPR002104">
    <property type="entry name" value="Integrase_catalytic"/>
</dbReference>
<dbReference type="Pfam" id="PF00589">
    <property type="entry name" value="Phage_integrase"/>
    <property type="match status" value="1"/>
</dbReference>
<dbReference type="InterPro" id="IPR004107">
    <property type="entry name" value="Integrase_SAM-like_N"/>
</dbReference>
<evidence type="ECO:0000256" key="4">
    <source>
        <dbReference type="ARBA" id="ARBA00023172"/>
    </source>
</evidence>
<sequence>MAHVQKRQRMNKDGTPGAVLWCLRYVNPETGRERTETFRLKRDAERRLTEIEASKLTGSYVDPRAGKVTVGVWAERWLDVQVQLKATTQARYRSILDVHIIPRWGETELAKVRHSDVQKWVADLSSELAPATVRKIHRVLSQVLGSAVKDGRLVRNVAEGIALPRVRSKERLYLTHEQVSDLADACAAVPVSKYASTTEADRGAYRLLVLFLAYTGLRWGELAGLRVGRLDLMRRRASIVETYVVVDGHVVPSDPKNHERREVPMPRFLIDELAAHVAGKAPDALVFGGEKAGTPMRSRTFQRAVFDEASAAVGLDGLTPHALRHTAASLAIAAGADVKVVQQMLGHKSATMTLDLYGHLFPDRLDTVADAMDAARTVALNVAAEAGTGRRRDTAAVVPLRR</sequence>
<evidence type="ECO:0000313" key="8">
    <source>
        <dbReference type="EMBL" id="RHW26302.1"/>
    </source>
</evidence>
<evidence type="ECO:0000256" key="2">
    <source>
        <dbReference type="ARBA" id="ARBA00022908"/>
    </source>
</evidence>
<dbReference type="Gene3D" id="1.10.443.10">
    <property type="entry name" value="Intergrase catalytic core"/>
    <property type="match status" value="1"/>
</dbReference>
<dbReference type="RefSeq" id="WP_118926088.1">
    <property type="nucleotide sequence ID" value="NZ_QXGH01000018.1"/>
</dbReference>
<dbReference type="CDD" id="cd00796">
    <property type="entry name" value="INT_Rci_Hp1_C"/>
    <property type="match status" value="1"/>
</dbReference>
<proteinExistence type="inferred from homology"/>
<dbReference type="OrthoDB" id="1822491at2"/>
<dbReference type="PROSITE" id="PS51898">
    <property type="entry name" value="TYR_RECOMBINASE"/>
    <property type="match status" value="1"/>
</dbReference>
<evidence type="ECO:0000259" key="7">
    <source>
        <dbReference type="PROSITE" id="PS51900"/>
    </source>
</evidence>
<evidence type="ECO:0000259" key="6">
    <source>
        <dbReference type="PROSITE" id="PS51898"/>
    </source>
</evidence>
<dbReference type="InterPro" id="IPR013762">
    <property type="entry name" value="Integrase-like_cat_sf"/>
</dbReference>
<dbReference type="SUPFAM" id="SSF56349">
    <property type="entry name" value="DNA breaking-rejoining enzymes"/>
    <property type="match status" value="1"/>
</dbReference>
<protein>
    <submittedName>
        <fullName evidence="8">Site-specific integrase</fullName>
    </submittedName>
</protein>
<dbReference type="GO" id="GO:0015074">
    <property type="term" value="P:DNA integration"/>
    <property type="evidence" value="ECO:0007669"/>
    <property type="project" value="UniProtKB-KW"/>
</dbReference>
<feature type="domain" description="Tyr recombinase" evidence="6">
    <location>
        <begin position="169"/>
        <end position="370"/>
    </location>
</feature>
<comment type="caution">
    <text evidence="8">The sequence shown here is derived from an EMBL/GenBank/DDBJ whole genome shotgun (WGS) entry which is preliminary data.</text>
</comment>